<name>A0ABD3XMG4_SINWO</name>
<proteinExistence type="predicted"/>
<feature type="region of interest" description="Disordered" evidence="1">
    <location>
        <begin position="125"/>
        <end position="159"/>
    </location>
</feature>
<evidence type="ECO:0000256" key="1">
    <source>
        <dbReference type="SAM" id="MobiDB-lite"/>
    </source>
</evidence>
<dbReference type="PANTHER" id="PTHR28661">
    <property type="entry name" value="SJOEGREN SYNDROME NUCLEAR AUTOANTIGEN 1"/>
    <property type="match status" value="1"/>
</dbReference>
<reference evidence="2 3" key="1">
    <citation type="submission" date="2024-11" db="EMBL/GenBank/DDBJ databases">
        <title>Chromosome-level genome assembly of the freshwater bivalve Anodonta woodiana.</title>
        <authorList>
            <person name="Chen X."/>
        </authorList>
    </citation>
    <scope>NUCLEOTIDE SEQUENCE [LARGE SCALE GENOMIC DNA]</scope>
    <source>
        <strain evidence="2">MN2024</strain>
        <tissue evidence="2">Gills</tissue>
    </source>
</reference>
<gene>
    <name evidence="2" type="ORF">ACJMK2_026836</name>
</gene>
<dbReference type="EMBL" id="JBJQND010000002">
    <property type="protein sequence ID" value="KAL3886875.1"/>
    <property type="molecule type" value="Genomic_DNA"/>
</dbReference>
<protein>
    <submittedName>
        <fullName evidence="2">Uncharacterized protein</fullName>
    </submittedName>
</protein>
<dbReference type="PANTHER" id="PTHR28661:SF1">
    <property type="entry name" value="MICROTUBULE NUCLEATION FACTOR SSNA1"/>
    <property type="match status" value="1"/>
</dbReference>
<keyword evidence="3" id="KW-1185">Reference proteome</keyword>
<accession>A0ABD3XMG4</accession>
<comment type="caution">
    <text evidence="2">The sequence shown here is derived from an EMBL/GenBank/DDBJ whole genome shotgun (WGS) entry which is preliminary data.</text>
</comment>
<dbReference type="InterPro" id="IPR033362">
    <property type="entry name" value="SSNA1_fam"/>
</dbReference>
<dbReference type="AlphaFoldDB" id="A0ABD3XMG4"/>
<evidence type="ECO:0000313" key="2">
    <source>
        <dbReference type="EMBL" id="KAL3886875.1"/>
    </source>
</evidence>
<evidence type="ECO:0000313" key="3">
    <source>
        <dbReference type="Proteomes" id="UP001634394"/>
    </source>
</evidence>
<dbReference type="Proteomes" id="UP001634394">
    <property type="component" value="Unassembled WGS sequence"/>
</dbReference>
<sequence length="159" mass="18161">MEIQEHNQSPENDSATAFSDVIVQKYSSELLKCIDEMKLKRDRLHLQILRETGEQEKIKNDIIHFTTRLSRVNESLSGKLEARGNIDSAIQEVDKAFNGLVKGSEDLLSLVKRLSKVEIPRPRTFPSVEEDLTKTEATKKPKKSKTPKLTSNQKKMIQK</sequence>
<organism evidence="2 3">
    <name type="scientific">Sinanodonta woodiana</name>
    <name type="common">Chinese pond mussel</name>
    <name type="synonym">Anodonta woodiana</name>
    <dbReference type="NCBI Taxonomy" id="1069815"/>
    <lineage>
        <taxon>Eukaryota</taxon>
        <taxon>Metazoa</taxon>
        <taxon>Spiralia</taxon>
        <taxon>Lophotrochozoa</taxon>
        <taxon>Mollusca</taxon>
        <taxon>Bivalvia</taxon>
        <taxon>Autobranchia</taxon>
        <taxon>Heteroconchia</taxon>
        <taxon>Palaeoheterodonta</taxon>
        <taxon>Unionida</taxon>
        <taxon>Unionoidea</taxon>
        <taxon>Unionidae</taxon>
        <taxon>Unioninae</taxon>
        <taxon>Sinanodonta</taxon>
    </lineage>
</organism>